<sequence length="379" mass="43084">MMLSECSDIKFIFKFFFLLGVPYPERNISLLVKVFEKILSSFYSIISVYILIVVTYHLVEHSFERQNFAASLHNAFAVILRLHFVVKGKLIFTEISSLQKVLYMNEAYPQKYLKLWIIIGCILSNVTAVIGVCCLYWDSPQSVDDIYKYFILDMGIPEIYEDYSYTFSGIIIAVNNILLFTGQDLAVVLVCFVYYKLGCNISDFKRDLTASYSAEIPTPKIIHSLITKVNLLLASVIKIDRAISPLAFYLLCLFLFQIMELTAIFLKARGILWHIIFGTYLIITLIAKLILLVFLGSRIHERFAEIKELVLTAPVVNEGILYEMPSGINHIALCQIVESLSDKAVMTAMGVIKIEKSVILSVLCAFISYSVLITQVFNK</sequence>
<feature type="transmembrane region" description="Helical" evidence="1">
    <location>
        <begin position="246"/>
        <end position="265"/>
    </location>
</feature>
<name>A0A8X6Q507_NEPPI</name>
<accession>A0A8X6Q507</accession>
<keyword evidence="1" id="KW-1133">Transmembrane helix</keyword>
<gene>
    <name evidence="2" type="ORF">NPIL_399371</name>
    <name evidence="3" type="ORF">NPIL_605391</name>
</gene>
<keyword evidence="4" id="KW-1185">Reference proteome</keyword>
<dbReference type="AlphaFoldDB" id="A0A8X6Q507"/>
<feature type="transmembrane region" description="Helical" evidence="1">
    <location>
        <begin position="170"/>
        <end position="195"/>
    </location>
</feature>
<evidence type="ECO:0000313" key="2">
    <source>
        <dbReference type="EMBL" id="GFT29506.1"/>
    </source>
</evidence>
<feature type="transmembrane region" description="Helical" evidence="1">
    <location>
        <begin position="358"/>
        <end position="377"/>
    </location>
</feature>
<evidence type="ECO:0008006" key="5">
    <source>
        <dbReference type="Google" id="ProtNLM"/>
    </source>
</evidence>
<evidence type="ECO:0000313" key="3">
    <source>
        <dbReference type="EMBL" id="GFT96276.1"/>
    </source>
</evidence>
<proteinExistence type="predicted"/>
<protein>
    <recommendedName>
        <fullName evidence="5">Gustatory receptor</fullName>
    </recommendedName>
</protein>
<evidence type="ECO:0000313" key="4">
    <source>
        <dbReference type="Proteomes" id="UP000887013"/>
    </source>
</evidence>
<feature type="transmembrane region" description="Helical" evidence="1">
    <location>
        <begin position="38"/>
        <end position="59"/>
    </location>
</feature>
<feature type="transmembrane region" description="Helical" evidence="1">
    <location>
        <begin position="113"/>
        <end position="138"/>
    </location>
</feature>
<keyword evidence="1" id="KW-0812">Transmembrane</keyword>
<keyword evidence="1" id="KW-0472">Membrane</keyword>
<dbReference type="Proteomes" id="UP000887013">
    <property type="component" value="Unassembled WGS sequence"/>
</dbReference>
<feature type="transmembrane region" description="Helical" evidence="1">
    <location>
        <begin position="271"/>
        <end position="295"/>
    </location>
</feature>
<dbReference type="EMBL" id="BMAW01107482">
    <property type="protein sequence ID" value="GFT29506.1"/>
    <property type="molecule type" value="Genomic_DNA"/>
</dbReference>
<dbReference type="EMBL" id="BMAW01075345">
    <property type="protein sequence ID" value="GFT96276.1"/>
    <property type="molecule type" value="Genomic_DNA"/>
</dbReference>
<reference evidence="3" key="1">
    <citation type="submission" date="2020-08" db="EMBL/GenBank/DDBJ databases">
        <title>Multicomponent nature underlies the extraordinary mechanical properties of spider dragline silk.</title>
        <authorList>
            <person name="Kono N."/>
            <person name="Nakamura H."/>
            <person name="Mori M."/>
            <person name="Yoshida Y."/>
            <person name="Ohtoshi R."/>
            <person name="Malay A.D."/>
            <person name="Moran D.A.P."/>
            <person name="Tomita M."/>
            <person name="Numata K."/>
            <person name="Arakawa K."/>
        </authorList>
    </citation>
    <scope>NUCLEOTIDE SEQUENCE</scope>
</reference>
<evidence type="ECO:0000256" key="1">
    <source>
        <dbReference type="SAM" id="Phobius"/>
    </source>
</evidence>
<comment type="caution">
    <text evidence="3">The sequence shown here is derived from an EMBL/GenBank/DDBJ whole genome shotgun (WGS) entry which is preliminary data.</text>
</comment>
<organism evidence="3 4">
    <name type="scientific">Nephila pilipes</name>
    <name type="common">Giant wood spider</name>
    <name type="synonym">Nephila maculata</name>
    <dbReference type="NCBI Taxonomy" id="299642"/>
    <lineage>
        <taxon>Eukaryota</taxon>
        <taxon>Metazoa</taxon>
        <taxon>Ecdysozoa</taxon>
        <taxon>Arthropoda</taxon>
        <taxon>Chelicerata</taxon>
        <taxon>Arachnida</taxon>
        <taxon>Araneae</taxon>
        <taxon>Araneomorphae</taxon>
        <taxon>Entelegynae</taxon>
        <taxon>Araneoidea</taxon>
        <taxon>Nephilidae</taxon>
        <taxon>Nephila</taxon>
    </lineage>
</organism>